<gene>
    <name evidence="2" type="ORF">PSFLO_04276</name>
</gene>
<accession>A0A5C3F546</accession>
<name>A0A5C3F546_9BASI</name>
<evidence type="ECO:0000256" key="1">
    <source>
        <dbReference type="SAM" id="MobiDB-lite"/>
    </source>
</evidence>
<reference evidence="2 3" key="1">
    <citation type="submission" date="2018-03" db="EMBL/GenBank/DDBJ databases">
        <authorList>
            <person name="Guldener U."/>
        </authorList>
    </citation>
    <scope>NUCLEOTIDE SEQUENCE [LARGE SCALE GENOMIC DNA]</scope>
    <source>
        <strain evidence="2 3">DAOM196992</strain>
    </source>
</reference>
<feature type="region of interest" description="Disordered" evidence="1">
    <location>
        <begin position="1"/>
        <end position="46"/>
    </location>
</feature>
<evidence type="ECO:0000313" key="3">
    <source>
        <dbReference type="Proteomes" id="UP000323386"/>
    </source>
</evidence>
<keyword evidence="3" id="KW-1185">Reference proteome</keyword>
<protein>
    <submittedName>
        <fullName evidence="2">Uncharacterized protein</fullName>
    </submittedName>
</protein>
<organism evidence="2 3">
    <name type="scientific">Pseudozyma flocculosa</name>
    <dbReference type="NCBI Taxonomy" id="84751"/>
    <lineage>
        <taxon>Eukaryota</taxon>
        <taxon>Fungi</taxon>
        <taxon>Dikarya</taxon>
        <taxon>Basidiomycota</taxon>
        <taxon>Ustilaginomycotina</taxon>
        <taxon>Ustilaginomycetes</taxon>
        <taxon>Ustilaginales</taxon>
        <taxon>Ustilaginaceae</taxon>
        <taxon>Pseudozyma</taxon>
    </lineage>
</organism>
<dbReference type="Proteomes" id="UP000323386">
    <property type="component" value="Unassembled WGS sequence"/>
</dbReference>
<proteinExistence type="predicted"/>
<dbReference type="AlphaFoldDB" id="A0A5C3F546"/>
<evidence type="ECO:0000313" key="2">
    <source>
        <dbReference type="EMBL" id="SPO38797.1"/>
    </source>
</evidence>
<feature type="compositionally biased region" description="Polar residues" evidence="1">
    <location>
        <begin position="21"/>
        <end position="32"/>
    </location>
</feature>
<dbReference type="EMBL" id="OOIP01000011">
    <property type="protein sequence ID" value="SPO38797.1"/>
    <property type="molecule type" value="Genomic_DNA"/>
</dbReference>
<sequence length="183" mass="19702">MLKWPTNRLPAWQEKPGEPGQASQEASHTSANLAAGKPTDLACPGPAPRLPPLRPLWLPLRQLPASAVLLACFSFRSTGKHPSSHGRGLRLLPVEVWGRRKQMPSPQQRASKQACPAQLLLSPSPPQWTRLADTAAPGFGCRAYTLCSPGCLLSSPRRIGTEACRRKKIAVSGLAPSRTLPVV</sequence>